<name>A0A2M7FZJ3_9BACT</name>
<evidence type="ECO:0000313" key="2">
    <source>
        <dbReference type="EMBL" id="PIW14835.1"/>
    </source>
</evidence>
<evidence type="ECO:0000256" key="1">
    <source>
        <dbReference type="SAM" id="MobiDB-lite"/>
    </source>
</evidence>
<feature type="region of interest" description="Disordered" evidence="1">
    <location>
        <begin position="1"/>
        <end position="21"/>
    </location>
</feature>
<evidence type="ECO:0000313" key="3">
    <source>
        <dbReference type="Proteomes" id="UP000231019"/>
    </source>
</evidence>
<gene>
    <name evidence="2" type="ORF">COW36_19485</name>
</gene>
<dbReference type="Proteomes" id="UP000231019">
    <property type="component" value="Unassembled WGS sequence"/>
</dbReference>
<reference evidence="2 3" key="1">
    <citation type="submission" date="2017-09" db="EMBL/GenBank/DDBJ databases">
        <title>Depth-based differentiation of microbial function through sediment-hosted aquifers and enrichment of novel symbionts in the deep terrestrial subsurface.</title>
        <authorList>
            <person name="Probst A.J."/>
            <person name="Ladd B."/>
            <person name="Jarett J.K."/>
            <person name="Geller-Mcgrath D.E."/>
            <person name="Sieber C.M."/>
            <person name="Emerson J.B."/>
            <person name="Anantharaman K."/>
            <person name="Thomas B.C."/>
            <person name="Malmstrom R."/>
            <person name="Stieglmeier M."/>
            <person name="Klingl A."/>
            <person name="Woyke T."/>
            <person name="Ryan C.M."/>
            <person name="Banfield J.F."/>
        </authorList>
    </citation>
    <scope>NUCLEOTIDE SEQUENCE [LARGE SCALE GENOMIC DNA]</scope>
    <source>
        <strain evidence="2">CG17_big_fil_post_rev_8_21_14_2_50_48_46</strain>
    </source>
</reference>
<organism evidence="2 3">
    <name type="scientific">bacterium (Candidatus Blackallbacteria) CG17_big_fil_post_rev_8_21_14_2_50_48_46</name>
    <dbReference type="NCBI Taxonomy" id="2014261"/>
    <lineage>
        <taxon>Bacteria</taxon>
        <taxon>Candidatus Blackallbacteria</taxon>
    </lineage>
</organism>
<dbReference type="AlphaFoldDB" id="A0A2M7FZJ3"/>
<protein>
    <submittedName>
        <fullName evidence="2">Uncharacterized protein</fullName>
    </submittedName>
</protein>
<proteinExistence type="predicted"/>
<sequence>MSEEAQPVQPPPSTTNPDIDSIQSLNLYTGTRVRHDLLYGVVKDRKTGALHHDYVTLKTSRKTKTQPWKPDPKASFTLSEDKAHELSQALTFILKARAEKQIATPDLPVSEPLNSAESASAVPEFLTQTQDLMACFQAQRNLKSLPELAMALEQETAADLNSLRILLQIASARKALRGLHQRLKQPETRASEFLEFLQQQSWLLGHENSQIEDLPEWIRETQAHLLLFRRPTGEQELWLIKTPFHGEVLFEFDEPHQATYPSDVLLLLLGQVQSLLEKLSFEQTDASETSKNRIQAKILVGMTQDQAVQTQALVRLNRHLNQLEILSFDQLESSARERLQNLQALLKQV</sequence>
<comment type="caution">
    <text evidence="2">The sequence shown here is derived from an EMBL/GenBank/DDBJ whole genome shotgun (WGS) entry which is preliminary data.</text>
</comment>
<accession>A0A2M7FZJ3</accession>
<dbReference type="EMBL" id="PFFQ01000055">
    <property type="protein sequence ID" value="PIW14835.1"/>
    <property type="molecule type" value="Genomic_DNA"/>
</dbReference>